<evidence type="ECO:0000256" key="1">
    <source>
        <dbReference type="SAM" id="SignalP"/>
    </source>
</evidence>
<dbReference type="PANTHER" id="PTHR38746:SF2">
    <property type="entry name" value="CARBOHYDRATE BINDING DOMAIN-CONTAINING PROTEIN"/>
    <property type="match status" value="1"/>
</dbReference>
<dbReference type="AlphaFoldDB" id="D3AZT6"/>
<protein>
    <submittedName>
        <fullName evidence="3">Extracellular matrix protein</fullName>
    </submittedName>
</protein>
<dbReference type="PANTHER" id="PTHR38746">
    <property type="entry name" value="CBM49 DOMAIN-CONTAINING PROTEIN-RELATED"/>
    <property type="match status" value="1"/>
</dbReference>
<evidence type="ECO:0000313" key="3">
    <source>
        <dbReference type="EMBL" id="EFA84560.1"/>
    </source>
</evidence>
<dbReference type="RefSeq" id="XP_020436673.1">
    <property type="nucleotide sequence ID" value="XM_020572556.1"/>
</dbReference>
<feature type="domain" description="Carbohydrate binding" evidence="2">
    <location>
        <begin position="181"/>
        <end position="270"/>
    </location>
</feature>
<sequence>MNNFNFIFVFICLLFITNNNVNGQCSNNALAQYFNGSVIGVKVINFEQSGSVSYMIGNSLYSAQISSDLFNINSFNSISSSNVDCSRSNKRQPFDVNKVSLPFSDARSLLISRNGAVSMNIKGIKLEFQLSYCSSSMAIEVQNISFPYTFYFSFNQNSQFGCSCNDTNVVTETPKPNNNNITISSNIINQWTTDNINYYQFDGIIENKSNKVIKSLILSSSVQLRDDSSIWDLVRINNNNQQPSTFTLPSYVNQIAIDSKYKFGFITKSDRNPTFNIVSVTYQ</sequence>
<comment type="caution">
    <text evidence="3">The sequence shown here is derived from an EMBL/GenBank/DDBJ whole genome shotgun (WGS) entry which is preliminary data.</text>
</comment>
<dbReference type="Proteomes" id="UP000001396">
    <property type="component" value="Unassembled WGS sequence"/>
</dbReference>
<name>D3AZT6_HETP5</name>
<dbReference type="GeneID" id="31357078"/>
<dbReference type="EMBL" id="ADBJ01000008">
    <property type="protein sequence ID" value="EFA84560.1"/>
    <property type="molecule type" value="Genomic_DNA"/>
</dbReference>
<evidence type="ECO:0000259" key="2">
    <source>
        <dbReference type="SMART" id="SM01063"/>
    </source>
</evidence>
<reference evidence="3 4" key="1">
    <citation type="journal article" date="2011" name="Genome Res.">
        <title>Phylogeny-wide analysis of social amoeba genomes highlights ancient origins for complex intercellular communication.</title>
        <authorList>
            <person name="Heidel A.J."/>
            <person name="Lawal H.M."/>
            <person name="Felder M."/>
            <person name="Schilde C."/>
            <person name="Helps N.R."/>
            <person name="Tunggal B."/>
            <person name="Rivero F."/>
            <person name="John U."/>
            <person name="Schleicher M."/>
            <person name="Eichinger L."/>
            <person name="Platzer M."/>
            <person name="Noegel A.A."/>
            <person name="Schaap P."/>
            <person name="Gloeckner G."/>
        </authorList>
    </citation>
    <scope>NUCLEOTIDE SEQUENCE [LARGE SCALE GENOMIC DNA]</scope>
    <source>
        <strain evidence="4">ATCC 26659 / Pp 5 / PN500</strain>
    </source>
</reference>
<evidence type="ECO:0000313" key="4">
    <source>
        <dbReference type="Proteomes" id="UP000001396"/>
    </source>
</evidence>
<dbReference type="Pfam" id="PF09478">
    <property type="entry name" value="CBM49"/>
    <property type="match status" value="1"/>
</dbReference>
<dbReference type="InParanoid" id="D3AZT6"/>
<accession>D3AZT6</accession>
<gene>
    <name evidence="3" type="primary">ecmD</name>
    <name evidence="3" type="ORF">PPL_01549</name>
</gene>
<feature type="signal peptide" evidence="1">
    <location>
        <begin position="1"/>
        <end position="23"/>
    </location>
</feature>
<dbReference type="InterPro" id="IPR019028">
    <property type="entry name" value="CBM_49"/>
</dbReference>
<organism evidence="3 4">
    <name type="scientific">Heterostelium pallidum (strain ATCC 26659 / Pp 5 / PN500)</name>
    <name type="common">Cellular slime mold</name>
    <name type="synonym">Polysphondylium pallidum</name>
    <dbReference type="NCBI Taxonomy" id="670386"/>
    <lineage>
        <taxon>Eukaryota</taxon>
        <taxon>Amoebozoa</taxon>
        <taxon>Evosea</taxon>
        <taxon>Eumycetozoa</taxon>
        <taxon>Dictyostelia</taxon>
        <taxon>Acytosteliales</taxon>
        <taxon>Acytosteliaceae</taxon>
        <taxon>Heterostelium</taxon>
    </lineage>
</organism>
<proteinExistence type="predicted"/>
<dbReference type="OMA" id="LNIECEL"/>
<dbReference type="SMART" id="SM01063">
    <property type="entry name" value="CBM49"/>
    <property type="match status" value="1"/>
</dbReference>
<dbReference type="FunCoup" id="D3AZT6">
    <property type="interactions" value="421"/>
</dbReference>
<keyword evidence="1" id="KW-0732">Signal</keyword>
<dbReference type="GO" id="GO:0030246">
    <property type="term" value="F:carbohydrate binding"/>
    <property type="evidence" value="ECO:0007669"/>
    <property type="project" value="InterPro"/>
</dbReference>
<keyword evidence="4" id="KW-1185">Reference proteome</keyword>
<feature type="chain" id="PRO_5003040668" evidence="1">
    <location>
        <begin position="24"/>
        <end position="283"/>
    </location>
</feature>